<evidence type="ECO:0000313" key="2">
    <source>
        <dbReference type="EMBL" id="AEE36350.2"/>
    </source>
</evidence>
<dbReference type="ExpressionAtlas" id="F4HQF8">
    <property type="expression patterns" value="baseline and differential"/>
</dbReference>
<accession>F4HQF8</accession>
<evidence type="ECO:0007829" key="5">
    <source>
        <dbReference type="ProteomicsDB" id="F4HQF8"/>
    </source>
</evidence>
<dbReference type="PANTHER" id="PTHR31245:SF20">
    <property type="entry name" value="F18B13.13 PROTEIN"/>
    <property type="match status" value="1"/>
</dbReference>
<keyword evidence="3" id="KW-1185">Reference proteome</keyword>
<keyword evidence="4 5" id="KW-1267">Proteomics identification</keyword>
<organism evidence="2 3">
    <name type="scientific">Arabidopsis thaliana</name>
    <name type="common">Mouse-ear cress</name>
    <dbReference type="NCBI Taxonomy" id="3702"/>
    <lineage>
        <taxon>Eukaryota</taxon>
        <taxon>Viridiplantae</taxon>
        <taxon>Streptophyta</taxon>
        <taxon>Embryophyta</taxon>
        <taxon>Tracheophyta</taxon>
        <taxon>Spermatophyta</taxon>
        <taxon>Magnoliopsida</taxon>
        <taxon>eudicotyledons</taxon>
        <taxon>Gunneridae</taxon>
        <taxon>Pentapetalae</taxon>
        <taxon>rosids</taxon>
        <taxon>malvids</taxon>
        <taxon>Brassicales</taxon>
        <taxon>Brassicaceae</taxon>
        <taxon>Camelineae</taxon>
        <taxon>Arabidopsis</taxon>
    </lineage>
</organism>
<protein>
    <submittedName>
        <fullName evidence="2">Ubiquitin system component Cue</fullName>
    </submittedName>
</protein>
<dbReference type="PANTHER" id="PTHR31245">
    <property type="entry name" value="UBIQUITIN SYSTEM COMPONENT CUE PROTEIN"/>
    <property type="match status" value="1"/>
</dbReference>
<proteinExistence type="evidence at protein level"/>
<dbReference type="Proteomes" id="UP000006548">
    <property type="component" value="Chromosome 1"/>
</dbReference>
<evidence type="ECO:0007829" key="4">
    <source>
        <dbReference type="PeptideAtlas" id="F4HQF8"/>
    </source>
</evidence>
<dbReference type="GeneID" id="844344"/>
<reference evidence="2 3" key="1">
    <citation type="journal article" date="2000" name="Nature">
        <title>Sequence and analysis of chromosome 1 of the plant Arabidopsis thaliana.</title>
        <authorList>
            <person name="Theologis A."/>
            <person name="Ecker J.R."/>
            <person name="Palm C.J."/>
            <person name="Federspiel N.A."/>
            <person name="Kaul S."/>
            <person name="White O."/>
            <person name="Alonso J."/>
            <person name="Altafi H."/>
            <person name="Araujo R."/>
            <person name="Bowman C.L."/>
            <person name="Brooks S.Y."/>
            <person name="Buehler E."/>
            <person name="Chan A."/>
            <person name="Chao Q."/>
            <person name="Chen H."/>
            <person name="Cheuk R.F."/>
            <person name="Chin C.W."/>
            <person name="Chung M.K."/>
            <person name="Conn L."/>
            <person name="Conway A.B."/>
            <person name="Conway A.R."/>
            <person name="Creasy T.H."/>
            <person name="Dewar K."/>
            <person name="Dunn P."/>
            <person name="Etgu P."/>
            <person name="Feldblyum T.V."/>
            <person name="Feng J."/>
            <person name="Fong B."/>
            <person name="Fujii C.Y."/>
            <person name="Gill J.E."/>
            <person name="Goldsmith A.D."/>
            <person name="Haas B."/>
            <person name="Hansen N.F."/>
            <person name="Hughes B."/>
            <person name="Huizar L."/>
            <person name="Hunter J.L."/>
            <person name="Jenkins J."/>
            <person name="Johnson-Hopson C."/>
            <person name="Khan S."/>
            <person name="Khaykin E."/>
            <person name="Kim C.J."/>
            <person name="Koo H.L."/>
            <person name="Kremenetskaia I."/>
            <person name="Kurtz D.B."/>
            <person name="Kwan A."/>
            <person name="Lam B."/>
            <person name="Langin-Hooper S."/>
            <person name="Lee A."/>
            <person name="Lee J.M."/>
            <person name="Lenz C.A."/>
            <person name="Li J.H."/>
            <person name="Li Y."/>
            <person name="Lin X."/>
            <person name="Liu S.X."/>
            <person name="Liu Z.A."/>
            <person name="Luros J.S."/>
            <person name="Maiti R."/>
            <person name="Marziali A."/>
            <person name="Militscher J."/>
            <person name="Miranda M."/>
            <person name="Nguyen M."/>
            <person name="Nierman W.C."/>
            <person name="Osborne B.I."/>
            <person name="Pai G."/>
            <person name="Peterson J."/>
            <person name="Pham P.K."/>
            <person name="Rizzo M."/>
            <person name="Rooney T."/>
            <person name="Rowley D."/>
            <person name="Sakano H."/>
            <person name="Salzberg S.L."/>
            <person name="Schwartz J.R."/>
            <person name="Shinn P."/>
            <person name="Southwick A.M."/>
            <person name="Sun H."/>
            <person name="Tallon L.J."/>
            <person name="Tambunga G."/>
            <person name="Toriumi M.J."/>
            <person name="Town C.D."/>
            <person name="Utterback T."/>
            <person name="Van Aken S."/>
            <person name="Vaysberg M."/>
            <person name="Vysotskaia V.S."/>
            <person name="Walker M."/>
            <person name="Wu D."/>
            <person name="Yu G."/>
            <person name="Fraser C.M."/>
            <person name="Venter J.C."/>
            <person name="Davis R.W."/>
        </authorList>
    </citation>
    <scope>NUCLEOTIDE SEQUENCE [LARGE SCALE GENOMIC DNA]</scope>
    <source>
        <strain evidence="3">cv. Columbia</strain>
    </source>
</reference>
<gene>
    <name evidence="1 2" type="ordered locus">At1g80040</name>
    <name evidence="2" type="ORF">F18B13.13</name>
    <name evidence="2" type="ORF">F18B13_13</name>
</gene>
<dbReference type="Araport" id="AT1G80040"/>
<dbReference type="EMBL" id="CP002684">
    <property type="protein sequence ID" value="AEE36350.2"/>
    <property type="molecule type" value="Genomic_DNA"/>
</dbReference>
<sequence>MSAVYCGTKRSYFDDNSSPPSSKRFRCFSPSNSPIWSSPPSSSLDQLHSAFPHIELTVASKIHVSVAQVLVKALEDNGSDFNAAMKSLYSFASSEEKKAEELAAGGAATQETDAVCGGNPPTSGDDWVELLVREVLQSSGTDDAKVRAARVLEALEKMLSARAREEAGNKFQEVHTLVTDYKFVGSKHNYV</sequence>
<evidence type="ECO:0000313" key="1">
    <source>
        <dbReference type="Araport" id="AT1G80040"/>
    </source>
</evidence>
<name>F4HQF8_ARATH</name>
<dbReference type="AlphaFoldDB" id="F4HQF8"/>
<dbReference type="TAIR" id="AT1G80040"/>
<dbReference type="CDD" id="cd14279">
    <property type="entry name" value="CUE"/>
    <property type="match status" value="1"/>
</dbReference>
<reference evidence="3" key="2">
    <citation type="journal article" date="2017" name="Plant J.">
        <title>Araport11: a complete reannotation of the Arabidopsis thaliana reference genome.</title>
        <authorList>
            <person name="Cheng C.Y."/>
            <person name="Krishnakumar V."/>
            <person name="Chan A.P."/>
            <person name="Thibaud-Nissen F."/>
            <person name="Schobel S."/>
            <person name="Town C.D."/>
        </authorList>
    </citation>
    <scope>GENOME REANNOTATION</scope>
    <source>
        <strain evidence="3">cv. Columbia</strain>
    </source>
</reference>
<dbReference type="ProteomicsDB" id="219984"/>
<evidence type="ECO:0000313" key="3">
    <source>
        <dbReference type="Proteomes" id="UP000006548"/>
    </source>
</evidence>
<dbReference type="KEGG" id="ath:AT1G80040"/>